<keyword evidence="1" id="KW-0732">Signal</keyword>
<comment type="caution">
    <text evidence="3">The sequence shown here is derived from an EMBL/GenBank/DDBJ whole genome shotgun (WGS) entry which is preliminary data.</text>
</comment>
<proteinExistence type="predicted"/>
<gene>
    <name evidence="3" type="primary">phnD</name>
    <name evidence="3" type="ORF">ACFPJ5_12135</name>
</gene>
<sequence length="336" mass="35262">MANRRDFLKTAGVAGTIGLAGCLGGGDGTETPASDDDSDSGMTETDSDTETATESEPAYGNGELNFLMSPSEPQDLMEQQYAPIREYLSSNVQDPTTLKYARNYSAVLQALGSGTGDVAETGPFAAALGVNAEKCEIALQRKGYGSWTYVSSIVTQEGSDIESLSDLDGGTVAFADRLSASGALFPLSMLKGAGLDIGGLPTGSDDQADFTANFAGGHAAAFEALDAGQVDAAGVGQFITLDDNRELKDGVRYVEQYEGIPRAPMVISPQLSDEEKTEVTEAMNNAPESMYLGADGEEGTDDDLWFSDVRPASKDTYQPVIDVANDLGVETEFLDG</sequence>
<dbReference type="PANTHER" id="PTHR35841">
    <property type="entry name" value="PHOSPHONATES-BINDING PERIPLASMIC PROTEIN"/>
    <property type="match status" value="1"/>
</dbReference>
<dbReference type="Proteomes" id="UP001596201">
    <property type="component" value="Unassembled WGS sequence"/>
</dbReference>
<dbReference type="PROSITE" id="PS51257">
    <property type="entry name" value="PROKAR_LIPOPROTEIN"/>
    <property type="match status" value="1"/>
</dbReference>
<dbReference type="RefSeq" id="WP_303645256.1">
    <property type="nucleotide sequence ID" value="NZ_JAJCVJ010000002.1"/>
</dbReference>
<reference evidence="3 4" key="1">
    <citation type="journal article" date="2019" name="Int. J. Syst. Evol. Microbiol.">
        <title>The Global Catalogue of Microorganisms (GCM) 10K type strain sequencing project: providing services to taxonomists for standard genome sequencing and annotation.</title>
        <authorList>
            <consortium name="The Broad Institute Genomics Platform"/>
            <consortium name="The Broad Institute Genome Sequencing Center for Infectious Disease"/>
            <person name="Wu L."/>
            <person name="Ma J."/>
        </authorList>
    </citation>
    <scope>NUCLEOTIDE SEQUENCE [LARGE SCALE GENOMIC DNA]</scope>
    <source>
        <strain evidence="3 4">CGMCC 1.12237</strain>
    </source>
</reference>
<dbReference type="InterPro" id="IPR005770">
    <property type="entry name" value="PhnD"/>
</dbReference>
<feature type="region of interest" description="Disordered" evidence="2">
    <location>
        <begin position="23"/>
        <end position="69"/>
    </location>
</feature>
<evidence type="ECO:0000256" key="1">
    <source>
        <dbReference type="ARBA" id="ARBA00022729"/>
    </source>
</evidence>
<dbReference type="Gene3D" id="3.40.190.10">
    <property type="entry name" value="Periplasmic binding protein-like II"/>
    <property type="match status" value="2"/>
</dbReference>
<dbReference type="PANTHER" id="PTHR35841:SF1">
    <property type="entry name" value="PHOSPHONATES-BINDING PERIPLASMIC PROTEIN"/>
    <property type="match status" value="1"/>
</dbReference>
<dbReference type="NCBIfam" id="TIGR01098">
    <property type="entry name" value="3A0109s03R"/>
    <property type="match status" value="1"/>
</dbReference>
<keyword evidence="4" id="KW-1185">Reference proteome</keyword>
<feature type="compositionally biased region" description="Acidic residues" evidence="2">
    <location>
        <begin position="33"/>
        <end position="53"/>
    </location>
</feature>
<dbReference type="PROSITE" id="PS51318">
    <property type="entry name" value="TAT"/>
    <property type="match status" value="1"/>
</dbReference>
<dbReference type="CDD" id="cd01071">
    <property type="entry name" value="PBP2_PhnD_like"/>
    <property type="match status" value="1"/>
</dbReference>
<accession>A0ABD5RD05</accession>
<evidence type="ECO:0000313" key="3">
    <source>
        <dbReference type="EMBL" id="MFC5367683.1"/>
    </source>
</evidence>
<dbReference type="EMBL" id="JBHSKX010000002">
    <property type="protein sequence ID" value="MFC5367683.1"/>
    <property type="molecule type" value="Genomic_DNA"/>
</dbReference>
<organism evidence="3 4">
    <name type="scientific">Salinirubrum litoreum</name>
    <dbReference type="NCBI Taxonomy" id="1126234"/>
    <lineage>
        <taxon>Archaea</taxon>
        <taxon>Methanobacteriati</taxon>
        <taxon>Methanobacteriota</taxon>
        <taxon>Stenosarchaea group</taxon>
        <taxon>Halobacteria</taxon>
        <taxon>Halobacteriales</taxon>
        <taxon>Haloferacaceae</taxon>
        <taxon>Salinirubrum</taxon>
    </lineage>
</organism>
<dbReference type="InterPro" id="IPR006311">
    <property type="entry name" value="TAT_signal"/>
</dbReference>
<dbReference type="AlphaFoldDB" id="A0ABD5RD05"/>
<name>A0ABD5RD05_9EURY</name>
<evidence type="ECO:0000256" key="2">
    <source>
        <dbReference type="SAM" id="MobiDB-lite"/>
    </source>
</evidence>
<protein>
    <submittedName>
        <fullName evidence="3">Phosphate/phosphite/phosphonate ABC transporter substrate-binding protein</fullName>
    </submittedName>
</protein>
<evidence type="ECO:0000313" key="4">
    <source>
        <dbReference type="Proteomes" id="UP001596201"/>
    </source>
</evidence>
<dbReference type="Pfam" id="PF12974">
    <property type="entry name" value="Phosphonate-bd"/>
    <property type="match status" value="1"/>
</dbReference>
<dbReference type="SUPFAM" id="SSF53850">
    <property type="entry name" value="Periplasmic binding protein-like II"/>
    <property type="match status" value="1"/>
</dbReference>